<accession>A0A8X7CUD9</accession>
<proteinExistence type="predicted"/>
<evidence type="ECO:0000313" key="1">
    <source>
        <dbReference type="EMBL" id="GFY78187.1"/>
    </source>
</evidence>
<keyword evidence="2" id="KW-1185">Reference proteome</keyword>
<dbReference type="EMBL" id="BMAV01022853">
    <property type="protein sequence ID" value="GFY78187.1"/>
    <property type="molecule type" value="Genomic_DNA"/>
</dbReference>
<comment type="caution">
    <text evidence="1">The sequence shown here is derived from an EMBL/GenBank/DDBJ whole genome shotgun (WGS) entry which is preliminary data.</text>
</comment>
<dbReference type="AlphaFoldDB" id="A0A8X7CUD9"/>
<organism evidence="1 2">
    <name type="scientific">Trichonephila inaurata madagascariensis</name>
    <dbReference type="NCBI Taxonomy" id="2747483"/>
    <lineage>
        <taxon>Eukaryota</taxon>
        <taxon>Metazoa</taxon>
        <taxon>Ecdysozoa</taxon>
        <taxon>Arthropoda</taxon>
        <taxon>Chelicerata</taxon>
        <taxon>Arachnida</taxon>
        <taxon>Araneae</taxon>
        <taxon>Araneomorphae</taxon>
        <taxon>Entelegynae</taxon>
        <taxon>Araneoidea</taxon>
        <taxon>Nephilidae</taxon>
        <taxon>Trichonephila</taxon>
        <taxon>Trichonephila inaurata</taxon>
    </lineage>
</organism>
<protein>
    <submittedName>
        <fullName evidence="1">Uncharacterized protein</fullName>
    </submittedName>
</protein>
<name>A0A8X7CUD9_9ARAC</name>
<evidence type="ECO:0000313" key="2">
    <source>
        <dbReference type="Proteomes" id="UP000886998"/>
    </source>
</evidence>
<reference evidence="1" key="1">
    <citation type="submission" date="2020-08" db="EMBL/GenBank/DDBJ databases">
        <title>Multicomponent nature underlies the extraordinary mechanical properties of spider dragline silk.</title>
        <authorList>
            <person name="Kono N."/>
            <person name="Nakamura H."/>
            <person name="Mori M."/>
            <person name="Yoshida Y."/>
            <person name="Ohtoshi R."/>
            <person name="Malay A.D."/>
            <person name="Moran D.A.P."/>
            <person name="Tomita M."/>
            <person name="Numata K."/>
            <person name="Arakawa K."/>
        </authorList>
    </citation>
    <scope>NUCLEOTIDE SEQUENCE</scope>
</reference>
<gene>
    <name evidence="1" type="ORF">TNIN_292701</name>
</gene>
<sequence length="213" mass="24229">MDFFPLSPHLRHRERYCSHTVRRAHLEKKNTFGGQIICNEKEKCLLKTDHGHDETIFYPLAWNEFQDVGTLQQAVVILLSLNPDCSFMSPPKIKDLPALELIDYSFSFKRSASTEFIKYSASLLSINENNETITLLVSYDLPVADLPKKALNLEDLQKIKIIIFTPSNSDNSKQHQLHFPTPASTVEKTSVVLLASEWKVLSATVKHVVFSVE</sequence>
<dbReference type="Proteomes" id="UP000886998">
    <property type="component" value="Unassembled WGS sequence"/>
</dbReference>